<sequence length="71" mass="7928">MVKIDSLNCCLACYPEMQPVIIPGVGLSLAAGAGFGWTFGQETAIHHLELYRLDTMAAQTKFLEWWLKKVD</sequence>
<protein>
    <submittedName>
        <fullName evidence="1">Uncharacterized protein</fullName>
    </submittedName>
</protein>
<evidence type="ECO:0000313" key="2">
    <source>
        <dbReference type="Proteomes" id="UP001630127"/>
    </source>
</evidence>
<dbReference type="Proteomes" id="UP001630127">
    <property type="component" value="Unassembled WGS sequence"/>
</dbReference>
<reference evidence="1 2" key="1">
    <citation type="submission" date="2024-11" db="EMBL/GenBank/DDBJ databases">
        <title>A near-complete genome assembly of Cinchona calisaya.</title>
        <authorList>
            <person name="Lian D.C."/>
            <person name="Zhao X.W."/>
            <person name="Wei L."/>
        </authorList>
    </citation>
    <scope>NUCLEOTIDE SEQUENCE [LARGE SCALE GENOMIC DNA]</scope>
    <source>
        <tissue evidence="1">Nenye</tissue>
    </source>
</reference>
<keyword evidence="2" id="KW-1185">Reference proteome</keyword>
<gene>
    <name evidence="1" type="ORF">ACH5RR_009588</name>
</gene>
<dbReference type="PANTHER" id="PTHR36708:SF1">
    <property type="entry name" value="SUCCINATE DEHYDROGENASE SUBUNIT 6, MITOCHONDRIAL"/>
    <property type="match status" value="1"/>
</dbReference>
<dbReference type="PANTHER" id="PTHR36708">
    <property type="entry name" value="SUCCINATE DEHYDROGENASE SUBUNIT 6, MITOCHONDRIAL"/>
    <property type="match status" value="1"/>
</dbReference>
<comment type="caution">
    <text evidence="1">The sequence shown here is derived from an EMBL/GenBank/DDBJ whole genome shotgun (WGS) entry which is preliminary data.</text>
</comment>
<dbReference type="EMBL" id="JBJUIK010000004">
    <property type="protein sequence ID" value="KAL3530266.1"/>
    <property type="molecule type" value="Genomic_DNA"/>
</dbReference>
<dbReference type="AlphaFoldDB" id="A0ABD3AEL7"/>
<name>A0ABD3AEL7_9GENT</name>
<evidence type="ECO:0000313" key="1">
    <source>
        <dbReference type="EMBL" id="KAL3530266.1"/>
    </source>
</evidence>
<dbReference type="InterPro" id="IPR034574">
    <property type="entry name" value="SDH6"/>
</dbReference>
<accession>A0ABD3AEL7</accession>
<proteinExistence type="predicted"/>
<organism evidence="1 2">
    <name type="scientific">Cinchona calisaya</name>
    <dbReference type="NCBI Taxonomy" id="153742"/>
    <lineage>
        <taxon>Eukaryota</taxon>
        <taxon>Viridiplantae</taxon>
        <taxon>Streptophyta</taxon>
        <taxon>Embryophyta</taxon>
        <taxon>Tracheophyta</taxon>
        <taxon>Spermatophyta</taxon>
        <taxon>Magnoliopsida</taxon>
        <taxon>eudicotyledons</taxon>
        <taxon>Gunneridae</taxon>
        <taxon>Pentapetalae</taxon>
        <taxon>asterids</taxon>
        <taxon>lamiids</taxon>
        <taxon>Gentianales</taxon>
        <taxon>Rubiaceae</taxon>
        <taxon>Cinchonoideae</taxon>
        <taxon>Cinchoneae</taxon>
        <taxon>Cinchona</taxon>
    </lineage>
</organism>